<proteinExistence type="predicted"/>
<evidence type="ECO:0000313" key="2">
    <source>
        <dbReference type="Proteomes" id="UP000825388"/>
    </source>
</evidence>
<comment type="caution">
    <text evidence="1">The sequence shown here is derived from an EMBL/GenBank/DDBJ whole genome shotgun (WGS) entry which is preliminary data.</text>
</comment>
<dbReference type="EMBL" id="LOKL01000002">
    <property type="protein sequence ID" value="MBZ3922880.1"/>
    <property type="molecule type" value="Genomic_DNA"/>
</dbReference>
<reference evidence="1" key="1">
    <citation type="submission" date="2015-12" db="EMBL/GenBank/DDBJ databases">
        <authorList>
            <person name="Bansal K."/>
            <person name="Midha S."/>
            <person name="Patil P.B."/>
        </authorList>
    </citation>
    <scope>NUCLEOTIDE SEQUENCE</scope>
    <source>
        <strain evidence="1">LMG867</strain>
    </source>
</reference>
<gene>
    <name evidence="1" type="ORF">Xseb_04145</name>
</gene>
<dbReference type="RefSeq" id="WP_089112169.1">
    <property type="nucleotide sequence ID" value="NZ_LOKL01000002.1"/>
</dbReference>
<organism evidence="1 2">
    <name type="scientific">Xanthomonas citri pv. sesbaniae</name>
    <dbReference type="NCBI Taxonomy" id="473425"/>
    <lineage>
        <taxon>Bacteria</taxon>
        <taxon>Pseudomonadati</taxon>
        <taxon>Pseudomonadota</taxon>
        <taxon>Gammaproteobacteria</taxon>
        <taxon>Lysobacterales</taxon>
        <taxon>Lysobacteraceae</taxon>
        <taxon>Xanthomonas</taxon>
    </lineage>
</organism>
<dbReference type="AlphaFoldDB" id="A0AAW4RF52"/>
<dbReference type="Proteomes" id="UP000825388">
    <property type="component" value="Unassembled WGS sequence"/>
</dbReference>
<accession>A0AAW4RF52</accession>
<name>A0AAW4RF52_XANCI</name>
<protein>
    <submittedName>
        <fullName evidence="1">Uncharacterized protein</fullName>
    </submittedName>
</protein>
<evidence type="ECO:0000313" key="1">
    <source>
        <dbReference type="EMBL" id="MBZ3922880.1"/>
    </source>
</evidence>
<sequence>MDADVPLASRISTAFAARRHAYTHAAQARLRGEAQLASFWSVIAHACNAEADECISALHAGVEDTPRPIPGLLTGNADLHLQEA</sequence>